<organism evidence="4 5">
    <name type="scientific">Chryseobacterium polytrichastri</name>
    <dbReference type="NCBI Taxonomy" id="1302687"/>
    <lineage>
        <taxon>Bacteria</taxon>
        <taxon>Pseudomonadati</taxon>
        <taxon>Bacteroidota</taxon>
        <taxon>Flavobacteriia</taxon>
        <taxon>Flavobacteriales</taxon>
        <taxon>Weeksellaceae</taxon>
        <taxon>Chryseobacterium group</taxon>
        <taxon>Chryseobacterium</taxon>
    </lineage>
</organism>
<dbReference type="Proteomes" id="UP000184364">
    <property type="component" value="Unassembled WGS sequence"/>
</dbReference>
<keyword evidence="5" id="KW-1185">Reference proteome</keyword>
<dbReference type="EMBL" id="FRAV01000025">
    <property type="protein sequence ID" value="SHL81680.1"/>
    <property type="molecule type" value="Genomic_DNA"/>
</dbReference>
<feature type="domain" description="Protein FecR C-terminal" evidence="3">
    <location>
        <begin position="312"/>
        <end position="379"/>
    </location>
</feature>
<dbReference type="PIRSF" id="PIRSF018266">
    <property type="entry name" value="FecR"/>
    <property type="match status" value="1"/>
</dbReference>
<dbReference type="RefSeq" id="WP_073294494.1">
    <property type="nucleotide sequence ID" value="NZ_FRAV01000025.1"/>
</dbReference>
<feature type="transmembrane region" description="Helical" evidence="1">
    <location>
        <begin position="69"/>
        <end position="88"/>
    </location>
</feature>
<dbReference type="InterPro" id="IPR032508">
    <property type="entry name" value="FecR_C"/>
</dbReference>
<keyword evidence="1" id="KW-1133">Transmembrane helix</keyword>
<accession>A0A1M7DQA8</accession>
<dbReference type="OrthoDB" id="649666at2"/>
<dbReference type="FunFam" id="2.60.120.1440:FF:000001">
    <property type="entry name" value="Putative anti-sigma factor"/>
    <property type="match status" value="1"/>
</dbReference>
<dbReference type="Pfam" id="PF16344">
    <property type="entry name" value="FecR_C"/>
    <property type="match status" value="1"/>
</dbReference>
<sequence length="384" mass="43240">MQHNEAKELFLKYQSGQCTAEEKAIVEDWLLFGKLTEFNLSDEELEQEMKYLDSRLPIEPIIRKHSFRYQLPVAAVLLITIGLGIHFYNKNPLSNSGPVNSIAYEQGITPGTNKATLTMSNGETFHLKGNKDQMLLQETGLKITNTKQGQLVYDAHHPINAHNPIQPESLLATHTVTTPRGGQYEIILPDGTKVWLNASSSLKFPALFTAQERNVELKGEAYFEVAKNAAKPFQVLVNTTVVRVLGTHFNITAYSDEPNIKTTLLEGAVQVNNRNRIDRLKPGQQSIIGKHGEMKVVNAADTEHAVAWKNGYFYFNRTSLAEIMKQLSRWYDVDVSYKGRIPVEEEFVGKITRKASISEILNVLELSGVHHKVINKRIILTSEN</sequence>
<evidence type="ECO:0000313" key="5">
    <source>
        <dbReference type="Proteomes" id="UP000184364"/>
    </source>
</evidence>
<evidence type="ECO:0000259" key="2">
    <source>
        <dbReference type="Pfam" id="PF04773"/>
    </source>
</evidence>
<protein>
    <submittedName>
        <fullName evidence="4">FecR family protein</fullName>
    </submittedName>
</protein>
<dbReference type="InterPro" id="IPR012373">
    <property type="entry name" value="Ferrdict_sens_TM"/>
</dbReference>
<dbReference type="Gene3D" id="2.60.120.1440">
    <property type="match status" value="1"/>
</dbReference>
<evidence type="ECO:0000259" key="3">
    <source>
        <dbReference type="Pfam" id="PF16344"/>
    </source>
</evidence>
<dbReference type="PANTHER" id="PTHR30273">
    <property type="entry name" value="PERIPLASMIC SIGNAL SENSOR AND SIGMA FACTOR ACTIVATOR FECR-RELATED"/>
    <property type="match status" value="1"/>
</dbReference>
<evidence type="ECO:0000256" key="1">
    <source>
        <dbReference type="SAM" id="Phobius"/>
    </source>
</evidence>
<evidence type="ECO:0000313" key="4">
    <source>
        <dbReference type="EMBL" id="SHL81680.1"/>
    </source>
</evidence>
<dbReference type="Gene3D" id="3.55.50.30">
    <property type="match status" value="1"/>
</dbReference>
<dbReference type="AlphaFoldDB" id="A0A1M7DQA8"/>
<dbReference type="InterPro" id="IPR006860">
    <property type="entry name" value="FecR"/>
</dbReference>
<dbReference type="PANTHER" id="PTHR30273:SF2">
    <property type="entry name" value="PROTEIN FECR"/>
    <property type="match status" value="1"/>
</dbReference>
<dbReference type="GO" id="GO:0016989">
    <property type="term" value="F:sigma factor antagonist activity"/>
    <property type="evidence" value="ECO:0007669"/>
    <property type="project" value="TreeGrafter"/>
</dbReference>
<keyword evidence="1" id="KW-0812">Transmembrane</keyword>
<dbReference type="Pfam" id="PF04773">
    <property type="entry name" value="FecR"/>
    <property type="match status" value="1"/>
</dbReference>
<keyword evidence="1" id="KW-0472">Membrane</keyword>
<proteinExistence type="predicted"/>
<dbReference type="STRING" id="1302687.SAMN05444267_102570"/>
<gene>
    <name evidence="4" type="ORF">SAMN05444267_102570</name>
</gene>
<feature type="domain" description="FecR protein" evidence="2">
    <location>
        <begin position="175"/>
        <end position="270"/>
    </location>
</feature>
<reference evidence="5" key="1">
    <citation type="submission" date="2016-11" db="EMBL/GenBank/DDBJ databases">
        <authorList>
            <person name="Varghese N."/>
            <person name="Submissions S."/>
        </authorList>
    </citation>
    <scope>NUCLEOTIDE SEQUENCE [LARGE SCALE GENOMIC DNA]</scope>
    <source>
        <strain evidence="5">DSM 26899</strain>
    </source>
</reference>
<name>A0A1M7DQA8_9FLAO</name>